<proteinExistence type="predicted"/>
<dbReference type="PANTHER" id="PTHR46033:SF78">
    <property type="entry name" value="OS06G0232700 PROTEIN"/>
    <property type="match status" value="1"/>
</dbReference>
<dbReference type="PANTHER" id="PTHR46033">
    <property type="entry name" value="PROTEIN MAIN-LIKE 2"/>
    <property type="match status" value="1"/>
</dbReference>
<dbReference type="EMBL" id="CP144747">
    <property type="protein sequence ID" value="WVZ61673.1"/>
    <property type="molecule type" value="Genomic_DNA"/>
</dbReference>
<dbReference type="InterPro" id="IPR018289">
    <property type="entry name" value="MULE_transposase_dom"/>
</dbReference>
<evidence type="ECO:0008006" key="6">
    <source>
        <dbReference type="Google" id="ProtNLM"/>
    </source>
</evidence>
<reference evidence="4 5" key="1">
    <citation type="submission" date="2024-02" db="EMBL/GenBank/DDBJ databases">
        <title>High-quality chromosome-scale genome assembly of Pensacola bahiagrass (Paspalum notatum Flugge var. saurae).</title>
        <authorList>
            <person name="Vega J.M."/>
            <person name="Podio M."/>
            <person name="Orjuela J."/>
            <person name="Siena L.A."/>
            <person name="Pessino S.C."/>
            <person name="Combes M.C."/>
            <person name="Mariac C."/>
            <person name="Albertini E."/>
            <person name="Pupilli F."/>
            <person name="Ortiz J.P.A."/>
            <person name="Leblanc O."/>
        </authorList>
    </citation>
    <scope>NUCLEOTIDE SEQUENCE [LARGE SCALE GENOMIC DNA]</scope>
    <source>
        <strain evidence="4">R1</strain>
        <tissue evidence="4">Leaf</tissue>
    </source>
</reference>
<evidence type="ECO:0000259" key="2">
    <source>
        <dbReference type="Pfam" id="PF10536"/>
    </source>
</evidence>
<evidence type="ECO:0000259" key="3">
    <source>
        <dbReference type="Pfam" id="PF10551"/>
    </source>
</evidence>
<evidence type="ECO:0000313" key="5">
    <source>
        <dbReference type="Proteomes" id="UP001341281"/>
    </source>
</evidence>
<dbReference type="AlphaFoldDB" id="A0AAQ3SVV1"/>
<dbReference type="Pfam" id="PF10536">
    <property type="entry name" value="PMD"/>
    <property type="match status" value="1"/>
</dbReference>
<feature type="domain" description="Aminotransferase-like plant mobile" evidence="2">
    <location>
        <begin position="432"/>
        <end position="699"/>
    </location>
</feature>
<gene>
    <name evidence="4" type="ORF">U9M48_011510</name>
</gene>
<dbReference type="InterPro" id="IPR019557">
    <property type="entry name" value="AminoTfrase-like_pln_mobile"/>
</dbReference>
<feature type="region of interest" description="Disordered" evidence="1">
    <location>
        <begin position="1"/>
        <end position="33"/>
    </location>
</feature>
<dbReference type="Pfam" id="PF10551">
    <property type="entry name" value="MULE"/>
    <property type="match status" value="1"/>
</dbReference>
<feature type="domain" description="MULE transposase" evidence="3">
    <location>
        <begin position="190"/>
        <end position="285"/>
    </location>
</feature>
<dbReference type="GO" id="GO:0010073">
    <property type="term" value="P:meristem maintenance"/>
    <property type="evidence" value="ECO:0007669"/>
    <property type="project" value="InterPro"/>
</dbReference>
<protein>
    <recommendedName>
        <fullName evidence="6">Transposase</fullName>
    </recommendedName>
</protein>
<organism evidence="4 5">
    <name type="scientific">Paspalum notatum var. saurae</name>
    <dbReference type="NCBI Taxonomy" id="547442"/>
    <lineage>
        <taxon>Eukaryota</taxon>
        <taxon>Viridiplantae</taxon>
        <taxon>Streptophyta</taxon>
        <taxon>Embryophyta</taxon>
        <taxon>Tracheophyta</taxon>
        <taxon>Spermatophyta</taxon>
        <taxon>Magnoliopsida</taxon>
        <taxon>Liliopsida</taxon>
        <taxon>Poales</taxon>
        <taxon>Poaceae</taxon>
        <taxon>PACMAD clade</taxon>
        <taxon>Panicoideae</taxon>
        <taxon>Andropogonodae</taxon>
        <taxon>Paspaleae</taxon>
        <taxon>Paspalinae</taxon>
        <taxon>Paspalum</taxon>
    </lineage>
</organism>
<name>A0AAQ3SVV1_PASNO</name>
<evidence type="ECO:0000256" key="1">
    <source>
        <dbReference type="SAM" id="MobiDB-lite"/>
    </source>
</evidence>
<keyword evidence="5" id="KW-1185">Reference proteome</keyword>
<dbReference type="InterPro" id="IPR044824">
    <property type="entry name" value="MAIN-like"/>
</dbReference>
<sequence length="720" mass="82092">MQNKEEEFAQAQESGEGSDEDEDYPIPAKWRERGFGNPVVHDAKQQEWEYRQNEVVQGARYTSSELLKESVKLWSLSLKKKFKVVKSSPSVEVPKYNRNLTAAFVANEMYGHILDVPYFKPKKIIREIELEHKYTISYAKAYRAKQKVFEMRFGTYEDSYDNLPCMLATIAERNPGTYYDVMYFPNPEGGKYKGTILTAIGVDGNNQVLPVVFAFVENENAESWYWFLERVKAQVVSSRSNVCLISDRHAGILDAIEKLQHRSGASPHIWPDVHSRWCMSHLAANFHDHFKNKDLMDLFKKLCSQNQQRKFNAIWKVLDELTAKHQAANPSASSSGTTTKPFSHWIQDKPKGMAEEEPTPELLDPGVDSGHRSYLSAVQHKHLATFQCRPPKEYLELDNHWIKRLRGAGLLTFCRLVEGGPVGRHGRARPRMMIDNSLITALVDRWRPETHTFHLPCGEMAPTLQDVTYLLGLPIVGDAVGPRVVPASWRDDLEVRFAGVNRVDHLGPLDPHPNSRGPAKSWLLQFKATNLHPDTDDDSIRRSLEAYLLWLFGFIMFKNSTSKSVDKVLIPYAQEIADAPEDAVPLWSWGSAVLAATYRGLCDACIKDKSNARFQGCALLLQLWSYERLAVGRPVVDHRAYEAQYYGEHDDDGPTMGTLWVCPRERIWANEQGRRTYPNFVVELDRLVAEDVIWESYSAEFVASRAPYGLSSWCTSNETL</sequence>
<accession>A0AAQ3SVV1</accession>
<dbReference type="Proteomes" id="UP001341281">
    <property type="component" value="Chromosome 03"/>
</dbReference>
<evidence type="ECO:0000313" key="4">
    <source>
        <dbReference type="EMBL" id="WVZ61673.1"/>
    </source>
</evidence>